<dbReference type="PANTHER" id="PTHR42957">
    <property type="entry name" value="HELICASE MJ1565-RELATED"/>
    <property type="match status" value="1"/>
</dbReference>
<feature type="domain" description="Helicase HerA-like C-terminal" evidence="1">
    <location>
        <begin position="46"/>
        <end position="110"/>
    </location>
</feature>
<evidence type="ECO:0000313" key="2">
    <source>
        <dbReference type="EMBL" id="GAA4068960.1"/>
    </source>
</evidence>
<dbReference type="InterPro" id="IPR033186">
    <property type="entry name" value="HerA_C"/>
</dbReference>
<dbReference type="PANTHER" id="PTHR42957:SF2">
    <property type="entry name" value="HELICASE HERA CENTRAL DOMAIN-CONTAINING PROTEIN"/>
    <property type="match status" value="1"/>
</dbReference>
<dbReference type="SUPFAM" id="SSF52540">
    <property type="entry name" value="P-loop containing nucleoside triphosphate hydrolases"/>
    <property type="match status" value="1"/>
</dbReference>
<dbReference type="EMBL" id="BAABDL010000071">
    <property type="protein sequence ID" value="GAA4068960.1"/>
    <property type="molecule type" value="Genomic_DNA"/>
</dbReference>
<dbReference type="Pfam" id="PF05872">
    <property type="entry name" value="HerA_C"/>
    <property type="match status" value="1"/>
</dbReference>
<proteinExistence type="predicted"/>
<dbReference type="InterPro" id="IPR008571">
    <property type="entry name" value="HerA-like"/>
</dbReference>
<dbReference type="Gene3D" id="3.40.50.300">
    <property type="entry name" value="P-loop containing nucleotide triphosphate hydrolases"/>
    <property type="match status" value="1"/>
</dbReference>
<sequence length="170" mass="19182">MPNVLLFQNSSLYIDASRIGSSDVIGGMIVDLVSNYLIEKEGINPFVMFIDEAHRYTKSSNLENDYYTGLTSIAREGRKKGIFLFLTTQNPKDISDVLLGQVGTFLIHRLTHSEEIRVIQNHLDPNTIGQIRMLNKGEAILTSINLLQDIHLKVNKCSRVHGNEPPFIEQ</sequence>
<name>A0ABP7VJZ6_9BACI</name>
<dbReference type="Proteomes" id="UP001501734">
    <property type="component" value="Unassembled WGS sequence"/>
</dbReference>
<protein>
    <recommendedName>
        <fullName evidence="1">Helicase HerA-like C-terminal domain-containing protein</fullName>
    </recommendedName>
</protein>
<comment type="caution">
    <text evidence="2">The sequence shown here is derived from an EMBL/GenBank/DDBJ whole genome shotgun (WGS) entry which is preliminary data.</text>
</comment>
<reference evidence="3" key="1">
    <citation type="journal article" date="2019" name="Int. J. Syst. Evol. Microbiol.">
        <title>The Global Catalogue of Microorganisms (GCM) 10K type strain sequencing project: providing services to taxonomists for standard genome sequencing and annotation.</title>
        <authorList>
            <consortium name="The Broad Institute Genomics Platform"/>
            <consortium name="The Broad Institute Genome Sequencing Center for Infectious Disease"/>
            <person name="Wu L."/>
            <person name="Ma J."/>
        </authorList>
    </citation>
    <scope>NUCLEOTIDE SEQUENCE [LARGE SCALE GENOMIC DNA]</scope>
    <source>
        <strain evidence="3">JCM 17250</strain>
    </source>
</reference>
<evidence type="ECO:0000259" key="1">
    <source>
        <dbReference type="Pfam" id="PF05872"/>
    </source>
</evidence>
<evidence type="ECO:0000313" key="3">
    <source>
        <dbReference type="Proteomes" id="UP001501734"/>
    </source>
</evidence>
<gene>
    <name evidence="2" type="ORF">GCM10022410_13600</name>
</gene>
<accession>A0ABP7VJZ6</accession>
<dbReference type="InterPro" id="IPR027417">
    <property type="entry name" value="P-loop_NTPase"/>
</dbReference>
<organism evidence="2 3">
    <name type="scientific">Amphibacillus indicireducens</name>
    <dbReference type="NCBI Taxonomy" id="1076330"/>
    <lineage>
        <taxon>Bacteria</taxon>
        <taxon>Bacillati</taxon>
        <taxon>Bacillota</taxon>
        <taxon>Bacilli</taxon>
        <taxon>Bacillales</taxon>
        <taxon>Bacillaceae</taxon>
        <taxon>Amphibacillus</taxon>
    </lineage>
</organism>
<dbReference type="RefSeq" id="WP_344911594.1">
    <property type="nucleotide sequence ID" value="NZ_BAABDL010000071.1"/>
</dbReference>
<keyword evidence="3" id="KW-1185">Reference proteome</keyword>